<feature type="compositionally biased region" description="Basic and acidic residues" evidence="2">
    <location>
        <begin position="1193"/>
        <end position="1206"/>
    </location>
</feature>
<keyword evidence="3" id="KW-0812">Transmembrane</keyword>
<dbReference type="Proteomes" id="UP000030690">
    <property type="component" value="Unassembled WGS sequence"/>
</dbReference>
<dbReference type="EMBL" id="KI925140">
    <property type="protein sequence ID" value="ETW16698.1"/>
    <property type="molecule type" value="Genomic_DNA"/>
</dbReference>
<accession>A0A024V143</accession>
<feature type="coiled-coil region" evidence="1">
    <location>
        <begin position="788"/>
        <end position="856"/>
    </location>
</feature>
<name>A0A024V143_PLAFA</name>
<keyword evidence="3" id="KW-0472">Membrane</keyword>
<feature type="transmembrane region" description="Helical" evidence="3">
    <location>
        <begin position="481"/>
        <end position="500"/>
    </location>
</feature>
<keyword evidence="3" id="KW-1133">Transmembrane helix</keyword>
<evidence type="ECO:0000256" key="2">
    <source>
        <dbReference type="SAM" id="MobiDB-lite"/>
    </source>
</evidence>
<gene>
    <name evidence="4" type="ORF">PFFVO_04360</name>
</gene>
<protein>
    <submittedName>
        <fullName evidence="4">Uncharacterized protein</fullName>
    </submittedName>
</protein>
<reference evidence="4 5" key="2">
    <citation type="submission" date="2013-02" db="EMBL/GenBank/DDBJ databases">
        <title>The Genome Sequence of Plasmodium falciparum Vietnam Oak-Knoll (FVO).</title>
        <authorList>
            <consortium name="The Broad Institute Genome Sequencing Platform"/>
            <consortium name="The Broad Institute Genome Sequencing Center for Infectious Disease"/>
            <person name="Neafsey D."/>
            <person name="Cheeseman I."/>
            <person name="Volkman S."/>
            <person name="Adams J."/>
            <person name="Walker B."/>
            <person name="Young S.K."/>
            <person name="Zeng Q."/>
            <person name="Gargeya S."/>
            <person name="Fitzgerald M."/>
            <person name="Haas B."/>
            <person name="Abouelleil A."/>
            <person name="Alvarado L."/>
            <person name="Arachchi H.M."/>
            <person name="Berlin A.M."/>
            <person name="Chapman S.B."/>
            <person name="Dewar J."/>
            <person name="Goldberg J."/>
            <person name="Griggs A."/>
            <person name="Gujja S."/>
            <person name="Hansen M."/>
            <person name="Howarth C."/>
            <person name="Imamovic A."/>
            <person name="Larimer J."/>
            <person name="McCowan C."/>
            <person name="Murphy C."/>
            <person name="Neiman D."/>
            <person name="Pearson M."/>
            <person name="Priest M."/>
            <person name="Roberts A."/>
            <person name="Saif S."/>
            <person name="Shea T."/>
            <person name="Sisk P."/>
            <person name="Sykes S."/>
            <person name="Wortman J."/>
            <person name="Nusbaum C."/>
            <person name="Birren B."/>
        </authorList>
    </citation>
    <scope>NUCLEOTIDE SEQUENCE [LARGE SCALE GENOMIC DNA]</scope>
    <source>
        <strain evidence="5">Vietnam Oak-Knoll (FVO)</strain>
    </source>
</reference>
<feature type="coiled-coil region" evidence="1">
    <location>
        <begin position="73"/>
        <end position="107"/>
    </location>
</feature>
<dbReference type="OrthoDB" id="392391at2759"/>
<feature type="region of interest" description="Disordered" evidence="2">
    <location>
        <begin position="1179"/>
        <end position="1206"/>
    </location>
</feature>
<evidence type="ECO:0000313" key="4">
    <source>
        <dbReference type="EMBL" id="ETW16698.1"/>
    </source>
</evidence>
<organism evidence="4 5">
    <name type="scientific">Plasmodium falciparum Vietnam Oak-Knoll</name>
    <name type="common">FVO</name>
    <dbReference type="NCBI Taxonomy" id="1036723"/>
    <lineage>
        <taxon>Eukaryota</taxon>
        <taxon>Sar</taxon>
        <taxon>Alveolata</taxon>
        <taxon>Apicomplexa</taxon>
        <taxon>Aconoidasida</taxon>
        <taxon>Haemosporida</taxon>
        <taxon>Plasmodiidae</taxon>
        <taxon>Plasmodium</taxon>
        <taxon>Plasmodium (Laverania)</taxon>
    </lineage>
</organism>
<dbReference type="AlphaFoldDB" id="A0A024V143"/>
<evidence type="ECO:0000256" key="1">
    <source>
        <dbReference type="SAM" id="Coils"/>
    </source>
</evidence>
<reference evidence="4 5" key="1">
    <citation type="submission" date="2013-02" db="EMBL/GenBank/DDBJ databases">
        <title>The Genome Annotation of Plasmodium falciparum Vietnam Oak-Knoll (FVO).</title>
        <authorList>
            <consortium name="The Broad Institute Genome Sequencing Platform"/>
            <consortium name="The Broad Institute Genome Sequencing Center for Infectious Disease"/>
            <person name="Neafsey D."/>
            <person name="Hoffman S."/>
            <person name="Volkman S."/>
            <person name="Rosenthal P."/>
            <person name="Walker B."/>
            <person name="Young S.K."/>
            <person name="Zeng Q."/>
            <person name="Gargeya S."/>
            <person name="Fitzgerald M."/>
            <person name="Haas B."/>
            <person name="Abouelleil A."/>
            <person name="Allen A.W."/>
            <person name="Alvarado L."/>
            <person name="Arachchi H.M."/>
            <person name="Berlin A.M."/>
            <person name="Chapman S.B."/>
            <person name="Gainer-Dewar J."/>
            <person name="Goldberg J."/>
            <person name="Griggs A."/>
            <person name="Gujja S."/>
            <person name="Hansen M."/>
            <person name="Howarth C."/>
            <person name="Imamovic A."/>
            <person name="Ireland A."/>
            <person name="Larimer J."/>
            <person name="McCowan C."/>
            <person name="Murphy C."/>
            <person name="Pearson M."/>
            <person name="Poon T.W."/>
            <person name="Priest M."/>
            <person name="Roberts A."/>
            <person name="Saif S."/>
            <person name="Shea T."/>
            <person name="Sisk P."/>
            <person name="Sykes S."/>
            <person name="Wortman J."/>
            <person name="Nusbaum C."/>
            <person name="Birren B."/>
        </authorList>
    </citation>
    <scope>NUCLEOTIDE SEQUENCE [LARGE SCALE GENOMIC DNA]</scope>
    <source>
        <strain evidence="5">Vietnam Oak-Knoll (FVO)</strain>
    </source>
</reference>
<proteinExistence type="predicted"/>
<feature type="transmembrane region" description="Helical" evidence="3">
    <location>
        <begin position="616"/>
        <end position="634"/>
    </location>
</feature>
<sequence>MSLNGVDLHTTDFINEKEEWMKKYENIELEYGALKKKFEEFSIDYKNKNEEIKNFATIKKDMILRYAYMKNENEFLKTQLNILILEKEEEEIKKRELIEINEKQKREIDGYKKIFEEVKSYSISIKRKNEETEKKICTLVDYDISLKKDNILLNEVIKTSEKLNNINNNVNKLLQVEIDDTKKRLDMANKKIEDFYQSFNILKNNYLKYKQDNDKKMMLLIQCNDDLKKELEEKKNIQMYNDQCKIRMDDFNRSTILLEYYEIKNKVNNVNKTILWNKINMLYCHLYDERRKDKNDEINIFIENRKVDSNDATNKQPNNKNDIYKNDIYKNDIYNDIYKNDIYNDNYNNRSENNNFHALIDQLKNKILKEETNEDIHNLFFYNLSLDDYKKEIKNIQKYYEEHKYVEENIDILIIQNNFHISYILKVLNFNIKIMNDIIDCYNISQILLKYIYNTYLEKTIEHIYNYMSIDVIQEKCSIRFGVFFFITLSNFLLCIIIYMKLIRNLGQGTYLKLIENEEIIQLFCFSKYILEKYMDKIKMKLFSSNTDYITLYMISHRLKELYNSVYCSNIIKNKNNTNDKVINNNNVSLHMKYTNDDTFKNNTIHNIDNKNITSLELFCFLNFTLATSILLIIDTDIILECACDVDLQIQIVKKCKDMIKTIKVPKKITNLSNIPLNKYKMSFKNYIEHITNFQQVVTQNINPMEDIIKREKISIEYINNLSTQILNELNIIVGECCTMYSINIHDEQNKDKNKCDLYPLQICDIYIKIYNKIVSIKNKNIIQKTDIVQKDDIIKNLKNEIVLLQNKIKSIKNKMNALIIKEEKSNKINMDLDILKKEKEEYIQIINNLRKIQNNNNNEISYITKQYNDTKNKYLELLKNSESKKKKKYLNNNKNIDEYPNIDNIYYMKKVINNLYYENFLNKINKYYYLYDQMDDYYYHNYDKEYTNIKGGITNKIKKKKKDTSKEESNDIDVMDRKKDIDRKEDIFRIDVNGSIDSFGCSTWNNNFFHINNIHNYTFEGFIRNNLINQQFYNQCEDNILFDDIYNCEVIKNRLSQNKKEYFKNKIFQYTFTNTYEFNDINNKNIHILDIIERYKKLKNEILIEILNTSNDDQIMSIKQSNLYKKKKKNYIHLYHKITELKEMIKQYYHNYNITLFNQNNDSLNKIMNITIEQNVENEEKDDVSNSLGNDNEMKSYDKYKGEDKNYNDEQTLQINKNKSLTKSHIREDKIILGDDSLGHLIQNIFNI</sequence>
<evidence type="ECO:0000313" key="5">
    <source>
        <dbReference type="Proteomes" id="UP000030690"/>
    </source>
</evidence>
<keyword evidence="1" id="KW-0175">Coiled coil</keyword>
<evidence type="ECO:0000256" key="3">
    <source>
        <dbReference type="SAM" id="Phobius"/>
    </source>
</evidence>